<keyword evidence="7" id="KW-1185">Reference proteome</keyword>
<protein>
    <submittedName>
        <fullName evidence="6">PIN domain-containing protein</fullName>
    </submittedName>
</protein>
<keyword evidence="2" id="KW-0479">Metal-binding</keyword>
<keyword evidence="4" id="KW-0460">Magnesium</keyword>
<dbReference type="GO" id="GO:0016787">
    <property type="term" value="F:hydrolase activity"/>
    <property type="evidence" value="ECO:0007669"/>
    <property type="project" value="UniProtKB-KW"/>
</dbReference>
<dbReference type="AlphaFoldDB" id="A0A939FBX4"/>
<gene>
    <name evidence="6" type="ORF">J0695_28810</name>
</gene>
<keyword evidence="3" id="KW-0378">Hydrolase</keyword>
<dbReference type="GO" id="GO:0004518">
    <property type="term" value="F:nuclease activity"/>
    <property type="evidence" value="ECO:0007669"/>
    <property type="project" value="UniProtKB-KW"/>
</dbReference>
<organism evidence="6 7">
    <name type="scientific">Streptomyces beijiangensis</name>
    <dbReference type="NCBI Taxonomy" id="163361"/>
    <lineage>
        <taxon>Bacteria</taxon>
        <taxon>Bacillati</taxon>
        <taxon>Actinomycetota</taxon>
        <taxon>Actinomycetes</taxon>
        <taxon>Kitasatosporales</taxon>
        <taxon>Streptomycetaceae</taxon>
        <taxon>Streptomyces</taxon>
    </lineage>
</organism>
<proteinExistence type="predicted"/>
<sequence>MISLRYVINQARWVNRDPVLRRQSELASKSAPRWLPVLAEIDHVATREIGREAAVGAVGDIRHWMRRGRIMVPQITEDHLAAAQSVRARYAGLNLDLADAVNVALAAQYDTDAVLTLDRRDCRAVRPLGRHKAFRIMPDDLPI</sequence>
<evidence type="ECO:0000256" key="3">
    <source>
        <dbReference type="ARBA" id="ARBA00022801"/>
    </source>
</evidence>
<dbReference type="Proteomes" id="UP000664167">
    <property type="component" value="Unassembled WGS sequence"/>
</dbReference>
<dbReference type="Gene3D" id="3.40.50.1010">
    <property type="entry name" value="5'-nuclease"/>
    <property type="match status" value="1"/>
</dbReference>
<accession>A0A939FBX4</accession>
<dbReference type="Pfam" id="PF01850">
    <property type="entry name" value="PIN"/>
    <property type="match status" value="1"/>
</dbReference>
<evidence type="ECO:0000259" key="5">
    <source>
        <dbReference type="Pfam" id="PF01850"/>
    </source>
</evidence>
<dbReference type="EMBL" id="JAFLRJ010000324">
    <property type="protein sequence ID" value="MBO0515758.1"/>
    <property type="molecule type" value="Genomic_DNA"/>
</dbReference>
<dbReference type="GO" id="GO:0046872">
    <property type="term" value="F:metal ion binding"/>
    <property type="evidence" value="ECO:0007669"/>
    <property type="project" value="UniProtKB-KW"/>
</dbReference>
<evidence type="ECO:0000256" key="4">
    <source>
        <dbReference type="ARBA" id="ARBA00022842"/>
    </source>
</evidence>
<evidence type="ECO:0000313" key="7">
    <source>
        <dbReference type="Proteomes" id="UP000664167"/>
    </source>
</evidence>
<feature type="domain" description="PIN" evidence="5">
    <location>
        <begin position="37"/>
        <end position="120"/>
    </location>
</feature>
<evidence type="ECO:0000313" key="6">
    <source>
        <dbReference type="EMBL" id="MBO0515758.1"/>
    </source>
</evidence>
<evidence type="ECO:0000256" key="2">
    <source>
        <dbReference type="ARBA" id="ARBA00022723"/>
    </source>
</evidence>
<keyword evidence="1" id="KW-0540">Nuclease</keyword>
<dbReference type="InterPro" id="IPR002716">
    <property type="entry name" value="PIN_dom"/>
</dbReference>
<dbReference type="InterPro" id="IPR029060">
    <property type="entry name" value="PIN-like_dom_sf"/>
</dbReference>
<dbReference type="SUPFAM" id="SSF88723">
    <property type="entry name" value="PIN domain-like"/>
    <property type="match status" value="1"/>
</dbReference>
<evidence type="ECO:0000256" key="1">
    <source>
        <dbReference type="ARBA" id="ARBA00022722"/>
    </source>
</evidence>
<reference evidence="6" key="1">
    <citation type="submission" date="2021-03" db="EMBL/GenBank/DDBJ databases">
        <title>Streptomyces poriferae sp. nov., a novel marine sponge-derived Actinobacteria species with anti-MRSA activity.</title>
        <authorList>
            <person name="Sandoval-Powers M."/>
            <person name="Kralova S."/>
            <person name="Nguyen G.-S."/>
            <person name="Fawwal D."/>
            <person name="Degnes K."/>
            <person name="Klinkenberg G."/>
            <person name="Sletta H."/>
            <person name="Wentzel A."/>
            <person name="Liles M.R."/>
        </authorList>
    </citation>
    <scope>NUCLEOTIDE SEQUENCE</scope>
    <source>
        <strain evidence="6">DSM 41794</strain>
    </source>
</reference>
<name>A0A939FBX4_9ACTN</name>
<comment type="caution">
    <text evidence="6">The sequence shown here is derived from an EMBL/GenBank/DDBJ whole genome shotgun (WGS) entry which is preliminary data.</text>
</comment>